<dbReference type="RefSeq" id="WP_027009961.1">
    <property type="nucleotide sequence ID" value="NZ_CP091521.1"/>
</dbReference>
<feature type="transmembrane region" description="Helical" evidence="1">
    <location>
        <begin position="38"/>
        <end position="59"/>
    </location>
</feature>
<protein>
    <recommendedName>
        <fullName evidence="4">Transmembrane protein</fullName>
    </recommendedName>
</protein>
<proteinExistence type="predicted"/>
<feature type="transmembrane region" description="Helical" evidence="1">
    <location>
        <begin position="152"/>
        <end position="172"/>
    </location>
</feature>
<keyword evidence="3" id="KW-1185">Reference proteome</keyword>
<reference evidence="2" key="1">
    <citation type="journal article" date="2022" name="Res Sq">
        <title>Evolution of multicellular longitudinally dividing oral cavity symbionts (Neisseriaceae).</title>
        <authorList>
            <person name="Nyongesa S."/>
            <person name="Weber P."/>
            <person name="Bernet E."/>
            <person name="Pullido F."/>
            <person name="Nieckarz M."/>
            <person name="Delaby M."/>
            <person name="Nieves C."/>
            <person name="Viehboeck T."/>
            <person name="Krause N."/>
            <person name="Rivera-Millot A."/>
            <person name="Nakamura A."/>
            <person name="Vischer N."/>
            <person name="VanNieuwenhze M."/>
            <person name="Brun Y."/>
            <person name="Cava F."/>
            <person name="Bulgheresi S."/>
            <person name="Veyrier F."/>
        </authorList>
    </citation>
    <scope>NUCLEOTIDE SEQUENCE</scope>
    <source>
        <strain evidence="2">17694</strain>
    </source>
</reference>
<keyword evidence="1" id="KW-1133">Transmembrane helix</keyword>
<accession>A0A8T9MSX9</accession>
<evidence type="ECO:0000256" key="1">
    <source>
        <dbReference type="SAM" id="Phobius"/>
    </source>
</evidence>
<feature type="transmembrane region" description="Helical" evidence="1">
    <location>
        <begin position="119"/>
        <end position="140"/>
    </location>
</feature>
<dbReference type="Proteomes" id="UP000831534">
    <property type="component" value="Chromosome"/>
</dbReference>
<evidence type="ECO:0008006" key="4">
    <source>
        <dbReference type="Google" id="ProtNLM"/>
    </source>
</evidence>
<dbReference type="KEGG" id="ckh:LVJ77_07070"/>
<dbReference type="AlphaFoldDB" id="A0A8T9MSX9"/>
<evidence type="ECO:0000313" key="2">
    <source>
        <dbReference type="EMBL" id="UOP04194.2"/>
    </source>
</evidence>
<gene>
    <name evidence="2" type="ORF">LVJ77_07070</name>
</gene>
<name>A0A8T9MSX9_9NEIS</name>
<evidence type="ECO:0000313" key="3">
    <source>
        <dbReference type="Proteomes" id="UP000831534"/>
    </source>
</evidence>
<feature type="transmembrane region" description="Helical" evidence="1">
    <location>
        <begin position="193"/>
        <end position="224"/>
    </location>
</feature>
<reference evidence="2" key="2">
    <citation type="submission" date="2024-09" db="EMBL/GenBank/DDBJ databases">
        <authorList>
            <person name="Veyrier F.J."/>
        </authorList>
    </citation>
    <scope>NUCLEOTIDE SEQUENCE</scope>
    <source>
        <strain evidence="2">17694</strain>
    </source>
</reference>
<keyword evidence="1" id="KW-0472">Membrane</keyword>
<feature type="transmembrane region" description="Helical" evidence="1">
    <location>
        <begin position="71"/>
        <end position="98"/>
    </location>
</feature>
<sequence length="261" mass="28922">MEELELHLADMPNKCSAGDGLTWVRAAWGLFKRRWGTWMLMVLVMFLLTALSSAVWSFWAMSMSPQAMPVMLFLSSSAGTLLGTFLAGGMLVAAASLAEEDDLRFIYLFAGFQYKFMPLLVLGVLLMLLSLLLSLLLLALLPESWLRGGVWLLIYAWPMWFCGVFAVSLVVLHDVAPHRAIGMSIRACLRNWLPILVSGFVWLLLVLGVSIVMILLSVGLGAVLGKAAGLLFFPVVLALLAVMLLFNYTCYRNVWTNLPMQ</sequence>
<feature type="transmembrane region" description="Helical" evidence="1">
    <location>
        <begin position="230"/>
        <end position="251"/>
    </location>
</feature>
<dbReference type="EMBL" id="CP091521">
    <property type="protein sequence ID" value="UOP04194.2"/>
    <property type="molecule type" value="Genomic_DNA"/>
</dbReference>
<keyword evidence="1" id="KW-0812">Transmembrane</keyword>
<organism evidence="2 3">
    <name type="scientific">Conchiformibius kuhniae</name>
    <dbReference type="NCBI Taxonomy" id="211502"/>
    <lineage>
        <taxon>Bacteria</taxon>
        <taxon>Pseudomonadati</taxon>
        <taxon>Pseudomonadota</taxon>
        <taxon>Betaproteobacteria</taxon>
        <taxon>Neisseriales</taxon>
        <taxon>Neisseriaceae</taxon>
        <taxon>Conchiformibius</taxon>
    </lineage>
</organism>